<feature type="non-terminal residue" evidence="9">
    <location>
        <position position="906"/>
    </location>
</feature>
<dbReference type="Pfam" id="PF04326">
    <property type="entry name" value="SLFN_AlbA_2"/>
    <property type="match status" value="1"/>
</dbReference>
<feature type="compositionally biased region" description="Basic and acidic residues" evidence="4">
    <location>
        <begin position="174"/>
        <end position="184"/>
    </location>
</feature>
<dbReference type="SUPFAM" id="SSF52540">
    <property type="entry name" value="P-loop containing nucleoside triphosphate hydrolases"/>
    <property type="match status" value="1"/>
</dbReference>
<dbReference type="InterPro" id="IPR007421">
    <property type="entry name" value="Schlafen_AlbA_2_dom"/>
</dbReference>
<dbReference type="Gene3D" id="3.30.950.30">
    <property type="entry name" value="Schlafen, AAA domain"/>
    <property type="match status" value="1"/>
</dbReference>
<dbReference type="Pfam" id="PF21026">
    <property type="entry name" value="SLFN_GTPase-like"/>
    <property type="match status" value="1"/>
</dbReference>
<dbReference type="Gene3D" id="3.40.50.300">
    <property type="entry name" value="P-loop containing nucleotide triphosphate hydrolases"/>
    <property type="match status" value="1"/>
</dbReference>
<accession>A0A7K4YY16</accession>
<dbReference type="PANTHER" id="PTHR12155">
    <property type="entry name" value="SCHLAFEN"/>
    <property type="match status" value="1"/>
</dbReference>
<dbReference type="InterPro" id="IPR031450">
    <property type="entry name" value="Poxin-SLFN/SLFN_N"/>
</dbReference>
<evidence type="ECO:0000259" key="7">
    <source>
        <dbReference type="Pfam" id="PF17057"/>
    </source>
</evidence>
<feature type="domain" description="Schlafen group 3-like DNA/RNA helicase" evidence="6">
    <location>
        <begin position="596"/>
        <end position="685"/>
    </location>
</feature>
<reference evidence="9 10" key="1">
    <citation type="submission" date="2019-09" db="EMBL/GenBank/DDBJ databases">
        <title>Bird 10,000 Genomes (B10K) Project - Family phase.</title>
        <authorList>
            <person name="Zhang G."/>
        </authorList>
    </citation>
    <scope>NUCLEOTIDE SEQUENCE [LARGE SCALE GENOMIC DNA]</scope>
    <source>
        <strain evidence="9">B10K-DU-012-80</strain>
    </source>
</reference>
<dbReference type="InterPro" id="IPR029684">
    <property type="entry name" value="Schlafen"/>
</dbReference>
<keyword evidence="3" id="KW-0067">ATP-binding</keyword>
<evidence type="ECO:0000313" key="10">
    <source>
        <dbReference type="Proteomes" id="UP000551127"/>
    </source>
</evidence>
<evidence type="ECO:0000259" key="6">
    <source>
        <dbReference type="Pfam" id="PF09848"/>
    </source>
</evidence>
<dbReference type="InterPro" id="IPR018647">
    <property type="entry name" value="SLFN_3-like_DNA/RNA_helicase"/>
</dbReference>
<dbReference type="InterPro" id="IPR048729">
    <property type="entry name" value="SLFN_GTPase-like"/>
</dbReference>
<evidence type="ECO:0000313" key="9">
    <source>
        <dbReference type="EMBL" id="NWR64025.1"/>
    </source>
</evidence>
<gene>
    <name evidence="9" type="primary">Slfn13</name>
    <name evidence="9" type="ORF">BUCABY_R15219</name>
</gene>
<feature type="non-terminal residue" evidence="9">
    <location>
        <position position="1"/>
    </location>
</feature>
<dbReference type="AlphaFoldDB" id="A0A7K4YY16"/>
<evidence type="ECO:0000259" key="5">
    <source>
        <dbReference type="Pfam" id="PF04326"/>
    </source>
</evidence>
<evidence type="ECO:0000256" key="1">
    <source>
        <dbReference type="ARBA" id="ARBA00010114"/>
    </source>
</evidence>
<dbReference type="GO" id="GO:0005524">
    <property type="term" value="F:ATP binding"/>
    <property type="evidence" value="ECO:0007669"/>
    <property type="project" value="UniProtKB-KW"/>
</dbReference>
<keyword evidence="2" id="KW-0547">Nucleotide-binding</keyword>
<protein>
    <submittedName>
        <fullName evidence="9">SLN13 protein</fullName>
    </submittedName>
</protein>
<dbReference type="Pfam" id="PF17057">
    <property type="entry name" value="B3R"/>
    <property type="match status" value="1"/>
</dbReference>
<organism evidence="9 10">
    <name type="scientific">Bucorvus abyssinicus</name>
    <name type="common">Northern ground-hornbill</name>
    <name type="synonym">Abyssinian ground-hornbill</name>
    <dbReference type="NCBI Taxonomy" id="153643"/>
    <lineage>
        <taxon>Eukaryota</taxon>
        <taxon>Metazoa</taxon>
        <taxon>Chordata</taxon>
        <taxon>Craniata</taxon>
        <taxon>Vertebrata</taxon>
        <taxon>Euteleostomi</taxon>
        <taxon>Archelosauria</taxon>
        <taxon>Archosauria</taxon>
        <taxon>Dinosauria</taxon>
        <taxon>Saurischia</taxon>
        <taxon>Theropoda</taxon>
        <taxon>Coelurosauria</taxon>
        <taxon>Aves</taxon>
        <taxon>Neognathae</taxon>
        <taxon>Neoaves</taxon>
        <taxon>Telluraves</taxon>
        <taxon>Coraciimorphae</taxon>
        <taxon>Bucerotiformes</taxon>
        <taxon>Bucorvidae</taxon>
        <taxon>Bucorvus</taxon>
    </lineage>
</organism>
<dbReference type="PANTHER" id="PTHR12155:SF30">
    <property type="entry name" value="PROTEIN SLFN14"/>
    <property type="match status" value="1"/>
</dbReference>
<evidence type="ECO:0000259" key="8">
    <source>
        <dbReference type="Pfam" id="PF21026"/>
    </source>
</evidence>
<evidence type="ECO:0000256" key="2">
    <source>
        <dbReference type="ARBA" id="ARBA00022741"/>
    </source>
</evidence>
<feature type="domain" description="Poxin-Schlafen/Schlafen-like N-terminal" evidence="7">
    <location>
        <begin position="95"/>
        <end position="208"/>
    </location>
</feature>
<evidence type="ECO:0000256" key="3">
    <source>
        <dbReference type="ARBA" id="ARBA00022840"/>
    </source>
</evidence>
<sequence>LEDDQWQKVWVDLSTKYPEVVLCVGKMCFGEKARKKIPKNSKQDQKSTLARAVCALLNAGGGVIRAEIENESYNFQRDMIGLDLEENFRSFLLSPDWKQYLDFKQQDNYLLIFVKTWSSEKASSLAKPRICSLSTGLYAKGGASLSHVEPTEAPEFLKSKQEAARGEFSPESEFSPRRESSPAAEITDKTVAELFKRDQLRRGETLAFTESGYVEFKHFSTENFLTRVKEKLPQYVAGFANTSGGYFWIGVDDDRTVQGFSCNEDSLQNLIFQINSIQDKLTLFHFCGRGNTHNILYEHKIFKVYGEAGDHCGYVCAVKIQPFTCVAFSEDPDSWLVEGNTVRRLRACEWAARMTDADPDLSKFSEAFKLELSLSEGPPLAKPVYSRQGLDNVDSLCKQLFPGRIIYTPEKLCEDLCQEHAGLDILIKNQLNQLSEGVLMFSRSWAVDVGLPENPDVICDALLIAKGRPPILYTISKHPVSEELFEYSRQIAWRLKEKLVNTGGYIHKLCVIPQLLMLPPQTDRGTAWDLNIQEMYPRNYSLIHSGNLAALLRALTVALLTFRSFLSDHVGSEFLNLLTIKQYQLLSENLRKTKRLFVYGLPGTGKTIVALKIIEKIKLMLQCTPQEVLYVCENQPLRDFVRQKNICCAVTRVAFLNRNFNRVKHIIIDEAQNFRNAEGDWYNKASSLTSSRCLPQPGYFWIFLDYLQRSHCFQTGLPEATRHDPVEYLTEVVRNANSIYSYLKGNMEMIVKLHKDRKDTNVPSERLEELVCRATCAHAVQGCLDTVRASNGHEIAKYVAEHCRMYLQKGYSEKDIAILCYTDPVARAYGQILASELRKLGSNISLRKMEGGLERHTVLDSVRRFSGLERSIVFGIIPQSFPFQDEISRNMLVCLASRANLNLHLL</sequence>
<dbReference type="Pfam" id="PF09848">
    <property type="entry name" value="SLFN-g3_helicase"/>
    <property type="match status" value="1"/>
</dbReference>
<dbReference type="InterPro" id="IPR027417">
    <property type="entry name" value="P-loop_NTPase"/>
</dbReference>
<comment type="caution">
    <text evidence="9">The sequence shown here is derived from an EMBL/GenBank/DDBJ whole genome shotgun (WGS) entry which is preliminary data.</text>
</comment>
<proteinExistence type="inferred from homology"/>
<feature type="domain" description="Schlafen AlbA-2" evidence="5">
    <location>
        <begin position="210"/>
        <end position="327"/>
    </location>
</feature>
<dbReference type="Proteomes" id="UP000551127">
    <property type="component" value="Unassembled WGS sequence"/>
</dbReference>
<comment type="similarity">
    <text evidence="1">Belongs to the Schlafen family. Subgroup III subfamily.</text>
</comment>
<name>A0A7K4YY16_BUCAB</name>
<feature type="domain" description="Schlafen GTPase-like" evidence="8">
    <location>
        <begin position="404"/>
        <end position="542"/>
    </location>
</feature>
<evidence type="ECO:0000256" key="4">
    <source>
        <dbReference type="SAM" id="MobiDB-lite"/>
    </source>
</evidence>
<feature type="region of interest" description="Disordered" evidence="4">
    <location>
        <begin position="161"/>
        <end position="184"/>
    </location>
</feature>
<dbReference type="EMBL" id="VYZL01004531">
    <property type="protein sequence ID" value="NWR64025.1"/>
    <property type="molecule type" value="Genomic_DNA"/>
</dbReference>
<keyword evidence="10" id="KW-1185">Reference proteome</keyword>
<dbReference type="OrthoDB" id="6052143at2759"/>
<dbReference type="InterPro" id="IPR038461">
    <property type="entry name" value="Schlafen_AlbA_2_dom_sf"/>
</dbReference>